<dbReference type="Gene3D" id="1.10.510.10">
    <property type="entry name" value="Transferase(Phosphotransferase) domain 1"/>
    <property type="match status" value="1"/>
</dbReference>
<dbReference type="RefSeq" id="WP_284256157.1">
    <property type="nucleotide sequence ID" value="NZ_BSOS01000006.1"/>
</dbReference>
<dbReference type="InterPro" id="IPR011009">
    <property type="entry name" value="Kinase-like_dom_sf"/>
</dbReference>
<evidence type="ECO:0000256" key="5">
    <source>
        <dbReference type="PROSITE-ProRule" id="PRU10141"/>
    </source>
</evidence>
<feature type="domain" description="Protein kinase" evidence="8">
    <location>
        <begin position="8"/>
        <end position="269"/>
    </location>
</feature>
<dbReference type="PROSITE" id="PS00108">
    <property type="entry name" value="PROTEIN_KINASE_ST"/>
    <property type="match status" value="1"/>
</dbReference>
<keyword evidence="10" id="KW-1185">Reference proteome</keyword>
<dbReference type="CDD" id="cd14014">
    <property type="entry name" value="STKc_PknB_like"/>
    <property type="match status" value="1"/>
</dbReference>
<keyword evidence="7" id="KW-0472">Membrane</keyword>
<dbReference type="Pfam" id="PF14326">
    <property type="entry name" value="DUF4384"/>
    <property type="match status" value="1"/>
</dbReference>
<dbReference type="PANTHER" id="PTHR43289">
    <property type="entry name" value="MITOGEN-ACTIVATED PROTEIN KINASE KINASE KINASE 20-RELATED"/>
    <property type="match status" value="1"/>
</dbReference>
<proteinExistence type="predicted"/>
<keyword evidence="4 5" id="KW-0067">ATP-binding</keyword>
<dbReference type="Gene3D" id="3.30.200.20">
    <property type="entry name" value="Phosphorylase Kinase, domain 1"/>
    <property type="match status" value="1"/>
</dbReference>
<keyword evidence="7" id="KW-1133">Transmembrane helix</keyword>
<dbReference type="InterPro" id="IPR025493">
    <property type="entry name" value="DUF4384"/>
</dbReference>
<keyword evidence="7" id="KW-0812">Transmembrane</keyword>
<keyword evidence="2 5" id="KW-0547">Nucleotide-binding</keyword>
<dbReference type="SUPFAM" id="SSF56112">
    <property type="entry name" value="Protein kinase-like (PK-like)"/>
    <property type="match status" value="1"/>
</dbReference>
<dbReference type="PANTHER" id="PTHR43289:SF30">
    <property type="entry name" value="NON-SPECIFIC SERINE_THREONINE PROTEIN KINASE"/>
    <property type="match status" value="1"/>
</dbReference>
<dbReference type="InterPro" id="IPR017441">
    <property type="entry name" value="Protein_kinase_ATP_BS"/>
</dbReference>
<feature type="transmembrane region" description="Helical" evidence="7">
    <location>
        <begin position="325"/>
        <end position="347"/>
    </location>
</feature>
<evidence type="ECO:0000256" key="6">
    <source>
        <dbReference type="SAM" id="MobiDB-lite"/>
    </source>
</evidence>
<feature type="binding site" evidence="5">
    <location>
        <position position="37"/>
    </location>
    <ligand>
        <name>ATP</name>
        <dbReference type="ChEBI" id="CHEBI:30616"/>
    </ligand>
</feature>
<dbReference type="PROSITE" id="PS00107">
    <property type="entry name" value="PROTEIN_KINASE_ATP"/>
    <property type="match status" value="1"/>
</dbReference>
<dbReference type="InterPro" id="IPR008271">
    <property type="entry name" value="Ser/Thr_kinase_AS"/>
</dbReference>
<evidence type="ECO:0000256" key="4">
    <source>
        <dbReference type="ARBA" id="ARBA00022840"/>
    </source>
</evidence>
<evidence type="ECO:0000256" key="1">
    <source>
        <dbReference type="ARBA" id="ARBA00022679"/>
    </source>
</evidence>
<comment type="caution">
    <text evidence="9">The sequence shown here is derived from an EMBL/GenBank/DDBJ whole genome shotgun (WGS) entry which is preliminary data.</text>
</comment>
<name>A0ABQ6A6C2_9PROT</name>
<protein>
    <recommendedName>
        <fullName evidence="8">Protein kinase domain-containing protein</fullName>
    </recommendedName>
</protein>
<evidence type="ECO:0000256" key="7">
    <source>
        <dbReference type="SAM" id="Phobius"/>
    </source>
</evidence>
<accession>A0ABQ6A6C2</accession>
<keyword evidence="3" id="KW-0418">Kinase</keyword>
<evidence type="ECO:0000256" key="2">
    <source>
        <dbReference type="ARBA" id="ARBA00022741"/>
    </source>
</evidence>
<evidence type="ECO:0000256" key="3">
    <source>
        <dbReference type="ARBA" id="ARBA00022777"/>
    </source>
</evidence>
<evidence type="ECO:0000313" key="9">
    <source>
        <dbReference type="EMBL" id="GLR65645.1"/>
    </source>
</evidence>
<dbReference type="EMBL" id="BSOS01000006">
    <property type="protein sequence ID" value="GLR65645.1"/>
    <property type="molecule type" value="Genomic_DNA"/>
</dbReference>
<dbReference type="PROSITE" id="PS50011">
    <property type="entry name" value="PROTEIN_KINASE_DOM"/>
    <property type="match status" value="1"/>
</dbReference>
<dbReference type="Proteomes" id="UP001156641">
    <property type="component" value="Unassembled WGS sequence"/>
</dbReference>
<evidence type="ECO:0000313" key="10">
    <source>
        <dbReference type="Proteomes" id="UP001156641"/>
    </source>
</evidence>
<organism evidence="9 10">
    <name type="scientific">Acidocella aquatica</name>
    <dbReference type="NCBI Taxonomy" id="1922313"/>
    <lineage>
        <taxon>Bacteria</taxon>
        <taxon>Pseudomonadati</taxon>
        <taxon>Pseudomonadota</taxon>
        <taxon>Alphaproteobacteria</taxon>
        <taxon>Acetobacterales</taxon>
        <taxon>Acidocellaceae</taxon>
        <taxon>Acidocella</taxon>
    </lineage>
</organism>
<dbReference type="InterPro" id="IPR000719">
    <property type="entry name" value="Prot_kinase_dom"/>
</dbReference>
<reference evidence="10" key="1">
    <citation type="journal article" date="2019" name="Int. J. Syst. Evol. Microbiol.">
        <title>The Global Catalogue of Microorganisms (GCM) 10K type strain sequencing project: providing services to taxonomists for standard genome sequencing and annotation.</title>
        <authorList>
            <consortium name="The Broad Institute Genomics Platform"/>
            <consortium name="The Broad Institute Genome Sequencing Center for Infectious Disease"/>
            <person name="Wu L."/>
            <person name="Ma J."/>
        </authorList>
    </citation>
    <scope>NUCLEOTIDE SEQUENCE [LARGE SCALE GENOMIC DNA]</scope>
    <source>
        <strain evidence="10">NBRC 112502</strain>
    </source>
</reference>
<dbReference type="Pfam" id="PF00069">
    <property type="entry name" value="Pkinase"/>
    <property type="match status" value="1"/>
</dbReference>
<gene>
    <name evidence="9" type="ORF">GCM10010909_03230</name>
</gene>
<keyword evidence="1" id="KW-0808">Transferase</keyword>
<dbReference type="SMART" id="SM00220">
    <property type="entry name" value="S_TKc"/>
    <property type="match status" value="1"/>
</dbReference>
<feature type="region of interest" description="Disordered" evidence="6">
    <location>
        <begin position="355"/>
        <end position="376"/>
    </location>
</feature>
<sequence>MADMLGKYELRQVLGKGAMGTVYEGFDPVIARRVAIKTVRLPDPEDVEAQEELARFKREAQAAGRLTHPNIVGVFDYGETPEIAYIVMEFVDGTTLKHVVDKKERFELAEIVRIMEALMAGLQFSHDRGVVHRDIKPANVMLTKAGEVKIADFGIARIESSSMTQAGTMLGTPSYMSPEQFMGQTVDSRTDIYSSGVMLYQLLTGEKPFEGGLTAIMHKVLNTEPPPPSALSVTVPHAFDAVVKKAMAKRPEDRFATANDFARALREAFEAKAAVEAGGFGLGIADFGDGEATMVAPSRPAAQVAAPARAMPQQTAAPQKKGGNLALIGGGAAVAVALLGGGAYFLLGGHNASRPAQTTAAPASAPAAQPAAPPMTQAQREAAFTSILGSLPCTLLNGNDSGAAPEISGLAGAGAPQAALNGAVQSLPDAGMLTNDTQTIDGPYCDALNAIRPYHPLYAGVGAVLGLSLAGGKTTLHDGDLITVAEKMPGYAGYLETDYFSSDGSVLHLYPTPTDAQTVLAAGSAKTLGDPSHGGASWQVSAPYGTDMIISIASSVPLFTKLRPQDENASDYLPALRAALQNAASSGAKVAVAALPVVTLPK</sequence>
<evidence type="ECO:0000259" key="8">
    <source>
        <dbReference type="PROSITE" id="PS50011"/>
    </source>
</evidence>